<name>A0A1Y0V6X5_9PROT</name>
<reference evidence="7 8" key="1">
    <citation type="submission" date="2017-05" db="EMBL/GenBank/DDBJ databases">
        <title>Genome sequence of Acetobacter pasteurianus subsp. ascendens strain SRCM101447.</title>
        <authorList>
            <person name="Cho S.H."/>
        </authorList>
    </citation>
    <scope>NUCLEOTIDE SEQUENCE [LARGE SCALE GENOMIC DNA]</scope>
    <source>
        <strain evidence="7 8">SRCM101447</strain>
    </source>
</reference>
<dbReference type="Gene3D" id="2.70.98.40">
    <property type="entry name" value="Glycoside hydrolase, family 65, N-terminal domain"/>
    <property type="match status" value="2"/>
</dbReference>
<evidence type="ECO:0000256" key="3">
    <source>
        <dbReference type="SAM" id="Phobius"/>
    </source>
</evidence>
<feature type="transmembrane region" description="Helical" evidence="3">
    <location>
        <begin position="890"/>
        <end position="913"/>
    </location>
</feature>
<dbReference type="InterPro" id="IPR011013">
    <property type="entry name" value="Gal_mutarotase_sf_dom"/>
</dbReference>
<dbReference type="EMBL" id="CP021524">
    <property type="protein sequence ID" value="ARW11639.1"/>
    <property type="molecule type" value="Genomic_DNA"/>
</dbReference>
<evidence type="ECO:0000313" key="8">
    <source>
        <dbReference type="Proteomes" id="UP000195633"/>
    </source>
</evidence>
<dbReference type="InterPro" id="IPR037820">
    <property type="entry name" value="GH94N_NdvB"/>
</dbReference>
<dbReference type="Gene3D" id="1.50.10.10">
    <property type="match status" value="1"/>
</dbReference>
<feature type="domain" description="Glycosyl hydrolase 94 supersandwich" evidence="4">
    <location>
        <begin position="1574"/>
        <end position="1843"/>
    </location>
</feature>
<dbReference type="CDD" id="cd11756">
    <property type="entry name" value="GH94N_ChvB_NdvB_1_like"/>
    <property type="match status" value="1"/>
</dbReference>
<dbReference type="Pfam" id="PF06165">
    <property type="entry name" value="GH94_b-supersand"/>
    <property type="match status" value="2"/>
</dbReference>
<dbReference type="Pfam" id="PF17167">
    <property type="entry name" value="Glyco_hydro_94"/>
    <property type="match status" value="1"/>
</dbReference>
<feature type="domain" description="Glycosyl hydrolase 94 supersandwich" evidence="4">
    <location>
        <begin position="2066"/>
        <end position="2337"/>
    </location>
</feature>
<dbReference type="PANTHER" id="PTHR37469">
    <property type="entry name" value="CELLOBIONIC ACID PHOSPHORYLASE-RELATED"/>
    <property type="match status" value="1"/>
</dbReference>
<proteinExistence type="predicted"/>
<feature type="transmembrane region" description="Helical" evidence="3">
    <location>
        <begin position="857"/>
        <end position="878"/>
    </location>
</feature>
<dbReference type="STRING" id="481146.A4S02_04645"/>
<dbReference type="SMART" id="SM01068">
    <property type="entry name" value="CBM_X"/>
    <property type="match status" value="2"/>
</dbReference>
<dbReference type="InterPro" id="IPR033432">
    <property type="entry name" value="GH94_catalytic"/>
</dbReference>
<feature type="transmembrane region" description="Helical" evidence="3">
    <location>
        <begin position="454"/>
        <end position="481"/>
    </location>
</feature>
<feature type="domain" description="Glycosyl hydrolase 94 catalytic" evidence="6">
    <location>
        <begin position="2351"/>
        <end position="2773"/>
    </location>
</feature>
<dbReference type="GO" id="GO:0005975">
    <property type="term" value="P:carbohydrate metabolic process"/>
    <property type="evidence" value="ECO:0007669"/>
    <property type="project" value="InterPro"/>
</dbReference>
<sequence>MRTEQPSDTGPKSARFSFLRRLFGGHIHVNIQDDLFPIKSEIFGIERLEAHARSLAAAQAVVPAKHNRRGQPLKRRLAENAALLAAANETVTKASQRGRLLPPAAQWLADNYALIDMQIRETSLDLPSGYYTRLPKLANGPFIGLPRVFGITWAFVAHTDSYLQPDFLRRFLLAYQTVTPLTIGELWAVPITLRIVLIENLRRIVSAIIDSHASQQAADLLADQLASARKSNAATLSGILSQIDPRIITPAFTAQLAHRSRGIDPEKDPVLVWLEQRLADKKTNIEKGIQEYLQTQGAFNATIRNIITSLRHIAESDWTEIFEQVCLVDTVFAEYASFTCADFASRDLYRKAIEDLAYGSTVDEIDIAKKAVFLAQEAASSNALDQRKSDPGYYLVMEGRSILEASIGFRPSLSRKLAQAFCQSGIMGYAVVVFMLALIFLAGPVWLSFQENAWFPWVLLVAVLAFAPALEAAVACINWLALRVTKVTALPGLDLLDGIPVKLRTMVVIPALLTNVKTVDELLSRLEIHYLATHDSGVYFALLTDWSDHSEASAPEDDTLFQLASAGIHHLNEKYGSVPDGNRFLLLHRHRVWSESEGVWMGWERKRGKLHELNRLLRGATDTTFLAECCQNIPQAVKYIVTLDADTRLPLETVKKLVGKLAHPLNAPQFNATTGRVQQGYAVLQPRVTPSLPIGHQSTLFQRIFSASSGIDAYSSAISDLYQDMFGEGSYAGKGIYEIDAFEAALAGRVPEATLLSHDLFEGIFARAGLVSDIEVIEEFPTDYLVAAQRLHRWTRGDWQLLPWIVSGIFRTPSPRDSLSGIARWKMVDNLRRTLCAPFTLLALIICWVLLPENAGIWTLFILLIMALPAFLPVIPDIAPRREWISFRSYFNVLGASISNAVVMTALNITFLVHQACLLGDAIIRTLGRVFVTRRYLLQWVPAAQTADLLQSGLLQYYLKMLSAPLIAVILVIQVTMQDVGNLIFIGPLAVLWAFSPAIGLWTSRVAVLTAQSRPSRTDIRTLRLTARNTWRFFEEFVTADDHMLPPDNFQEVPSPVIARRTSPTNIGLYLLCTVSAYDFGWNGLADTIERLENTFKTLDALEKYKGHLYNWYSTADLEPLAPLYVSTVDSGNFAGHLVALARACREWTIHTTQPSMWREGISDAITLVITDLTFRNGERLQNTKQQKVLIRSLARLKTSVLSASEVKTEAGLLLLLKQAQTIAEHAAHLYAESNEAEEQTDSDPLFWSLAPLKAIESHLRDLDHTYSTTFDARLKVLQTKAAMLAYGMDFAFLRDPARKLLSIGFVVTEDTPDSNCYDLLASESRLAIFFAIAKGDIPARDWFRLGRALTSAGSGAALVSWSGSMFEYLMPSLVMRAPIGSLLQQTNALIVLRQIAYGQSHDIPWGISESAYNVRDVDYTYQYSNFGIPGLGLKRGLGQDRVVAPYATLLASMVDPQKAVANLSVLEKTGAHGRYGFYEALDYTPERVPDGQDMAIVQAYMAHHQGMSILSVADAVLDGIMRKRFHDDPVIASAELLLQERAPRTGAVAHPLPIEEYPLPRSELPQAASGRYYGTDYTPAPVTHLLSNGRYTVMLTAAGSGYTMWQGQAVTRWREDPTLDNFGSYLYLKNVKTGKVWSAGIQPCGEEPDDYVSVFHEDRAEFTRRDGSLTTTVEVMVSAEDDADVRYLTVFNGGYDSVEIDITSYAELALLPPDSDLAHPAFTKLFVETDYLPEAKALIATRRRRTPNEPEIWAAHVAVCSTPIMVETNRAQFIGRGHTARSPAALAGKTQLSGQTGTVLDPCFAIRSRVSIKPGATARITFWTMVASSRQELERLIEVHQDDTALDRARTLAWTQAQIQFRHFDITPAEADLFQRLAGHILFANAALRAPSAVIIQGMAAQPTLWEQGISGDLPLVVLRVKDTPDTDIVRQVLLAHEYLRLKQVAVDLVLINEHPSSYLQDLQNTLENLVRSMPKTATVAGSICILRADLVSTPVKNLLLAAARVVLTADKGLAEQLDQADVMMAPKSVLFQTPHVFTPSAFKVPDIPELEFFNGHGGFADNGQEYVVVLASGRTTPAPWINVIANDTVGFQASAEGSGYTWALNSREHQITPWSNDPVSNQPGEIFYLRDEDTKVLWSPTAAIRRDVDATYVSRHGRGYTRYDRIAHGIGSTLLQYTPVKDPIKISRLQLHNLSGHARTLSLTGYVEWVLGTARAKTASFITTEIDDATEALFAYNRWSAVYGGRVAFADIGGYVTACSGDRTTFVGRNGTLDSPYALTLADTVQGSTGAGLDPCGVLQTVVTLPADGRVEIVFLLGEAENEAEARQMIAHYRTVDLDTVLDEVKQQWNRICGSIQVKTPDRSMDIMLNGWLLYQTLSSRVRARAGFYQASGAYGFRDQLQDGMALAASCPALVREHLVRAASRQFVEGDVQHWWLPQTGAGVRTHISDDCTWLGYTVAHYVTTTGDLAVLDENIGFLEAPPLPITEHDNFMVPAYSAESATLFEHCARALDRSLAVGVHGLPLMGTGDWNDGMNRVGEQGRGESVWLGWFLYTTLEIFIPIARARNEDMRADKWQQHTRKLARALEHTWDGDWYLRAYFDDGTPLGSHTMPECQIDAISQSWSVLSGAAMPERANHAMRSAIHRLVRQQDGLILVLTPPFDKAMPDPGYIRGYPPGIRENGGQYTHAALWTVMAIAVLGDGNLAQTLFHMLNPITHSQTPEQAARYKLEPYVIAADVYSEAPHVGRGGWSWYTGSAGWMQRVGTETILGVRIHADKLLIDPCIPQHWPEFEVTLQWKTARYSILVKNPDHVCRGVRKISIDGVQTYMMHEVNMQDDGLLHKVEVILGS</sequence>
<dbReference type="GO" id="GO:0030246">
    <property type="term" value="F:carbohydrate binding"/>
    <property type="evidence" value="ECO:0007669"/>
    <property type="project" value="InterPro"/>
</dbReference>
<evidence type="ECO:0000313" key="7">
    <source>
        <dbReference type="EMBL" id="ARW11639.1"/>
    </source>
</evidence>
<dbReference type="Proteomes" id="UP000195633">
    <property type="component" value="Chromosome"/>
</dbReference>
<gene>
    <name evidence="7" type="primary">chvB</name>
    <name evidence="7" type="ORF">S101447_02601</name>
</gene>
<feature type="transmembrane region" description="Helical" evidence="3">
    <location>
        <begin position="834"/>
        <end position="851"/>
    </location>
</feature>
<feature type="transmembrane region" description="Helical" evidence="3">
    <location>
        <begin position="420"/>
        <end position="442"/>
    </location>
</feature>
<keyword evidence="3" id="KW-0812">Transmembrane</keyword>
<dbReference type="Gene3D" id="2.60.420.10">
    <property type="entry name" value="Maltose phosphorylase, domain 3"/>
    <property type="match status" value="1"/>
</dbReference>
<keyword evidence="3" id="KW-0472">Membrane</keyword>
<dbReference type="EC" id="2.4.1.-" evidence="7"/>
<evidence type="ECO:0000256" key="1">
    <source>
        <dbReference type="ARBA" id="ARBA00022676"/>
    </source>
</evidence>
<dbReference type="InterPro" id="IPR019282">
    <property type="entry name" value="Glycoamylase-like_cons_dom"/>
</dbReference>
<dbReference type="InterPro" id="IPR008928">
    <property type="entry name" value="6-hairpin_glycosidase_sf"/>
</dbReference>
<keyword evidence="2 7" id="KW-0808">Transferase</keyword>
<evidence type="ECO:0000259" key="5">
    <source>
        <dbReference type="Pfam" id="PF10091"/>
    </source>
</evidence>
<feature type="transmembrane region" description="Helical" evidence="3">
    <location>
        <begin position="983"/>
        <end position="1002"/>
    </location>
</feature>
<dbReference type="InterPro" id="IPR010383">
    <property type="entry name" value="Glyco_hydrolase_94_b-supersand"/>
</dbReference>
<dbReference type="SUPFAM" id="SSF48208">
    <property type="entry name" value="Six-hairpin glycosidases"/>
    <property type="match status" value="1"/>
</dbReference>
<dbReference type="SUPFAM" id="SSF74650">
    <property type="entry name" value="Galactose mutarotase-like"/>
    <property type="match status" value="2"/>
</dbReference>
<dbReference type="RefSeq" id="WP_087636272.1">
    <property type="nucleotide sequence ID" value="NZ_CP021524.1"/>
</dbReference>
<dbReference type="InterPro" id="IPR037824">
    <property type="entry name" value="GH94N_2_NdvB"/>
</dbReference>
<dbReference type="Pfam" id="PF10091">
    <property type="entry name" value="Glycoamylase"/>
    <property type="match status" value="1"/>
</dbReference>
<protein>
    <submittedName>
        <fullName evidence="7">Protein NdvB</fullName>
        <ecNumber evidence="7">2.4.1.-</ecNumber>
    </submittedName>
</protein>
<dbReference type="CDD" id="cd11753">
    <property type="entry name" value="GH94N_ChvB_NdvB_2_like"/>
    <property type="match status" value="1"/>
</dbReference>
<dbReference type="Gene3D" id="1.50.10.140">
    <property type="match status" value="2"/>
</dbReference>
<evidence type="ECO:0000259" key="6">
    <source>
        <dbReference type="Pfam" id="PF17167"/>
    </source>
</evidence>
<dbReference type="GO" id="GO:0016757">
    <property type="term" value="F:glycosyltransferase activity"/>
    <property type="evidence" value="ECO:0007669"/>
    <property type="project" value="UniProtKB-KW"/>
</dbReference>
<feature type="transmembrane region" description="Helical" evidence="3">
    <location>
        <begin position="957"/>
        <end position="976"/>
    </location>
</feature>
<keyword evidence="3" id="KW-1133">Transmembrane helix</keyword>
<dbReference type="InterPro" id="IPR037018">
    <property type="entry name" value="GH65_N"/>
</dbReference>
<dbReference type="InterPro" id="IPR012341">
    <property type="entry name" value="6hp_glycosidase-like_sf"/>
</dbReference>
<feature type="domain" description="Glycoamylase-like" evidence="5">
    <location>
        <begin position="1321"/>
        <end position="1528"/>
    </location>
</feature>
<evidence type="ECO:0000256" key="2">
    <source>
        <dbReference type="ARBA" id="ARBA00022679"/>
    </source>
</evidence>
<accession>A0A1Y0V6X5</accession>
<organism evidence="7 8">
    <name type="scientific">Acetobacter ascendens</name>
    <dbReference type="NCBI Taxonomy" id="481146"/>
    <lineage>
        <taxon>Bacteria</taxon>
        <taxon>Pseudomonadati</taxon>
        <taxon>Pseudomonadota</taxon>
        <taxon>Alphaproteobacteria</taxon>
        <taxon>Acetobacterales</taxon>
        <taxon>Acetobacteraceae</taxon>
        <taxon>Acetobacter</taxon>
    </lineage>
</organism>
<dbReference type="PANTHER" id="PTHR37469:SF2">
    <property type="entry name" value="CELLOBIONIC ACID PHOSPHORYLASE"/>
    <property type="match status" value="1"/>
</dbReference>
<keyword evidence="1 7" id="KW-0328">Glycosyltransferase</keyword>
<dbReference type="InterPro" id="IPR052047">
    <property type="entry name" value="GH94_Enzymes"/>
</dbReference>
<evidence type="ECO:0000259" key="4">
    <source>
        <dbReference type="Pfam" id="PF06165"/>
    </source>
</evidence>